<keyword evidence="2" id="KW-1185">Reference proteome</keyword>
<organism evidence="1 2">
    <name type="scientific">Vaccinium darrowii</name>
    <dbReference type="NCBI Taxonomy" id="229202"/>
    <lineage>
        <taxon>Eukaryota</taxon>
        <taxon>Viridiplantae</taxon>
        <taxon>Streptophyta</taxon>
        <taxon>Embryophyta</taxon>
        <taxon>Tracheophyta</taxon>
        <taxon>Spermatophyta</taxon>
        <taxon>Magnoliopsida</taxon>
        <taxon>eudicotyledons</taxon>
        <taxon>Gunneridae</taxon>
        <taxon>Pentapetalae</taxon>
        <taxon>asterids</taxon>
        <taxon>Ericales</taxon>
        <taxon>Ericaceae</taxon>
        <taxon>Vaccinioideae</taxon>
        <taxon>Vaccinieae</taxon>
        <taxon>Vaccinium</taxon>
    </lineage>
</organism>
<sequence length="921" mass="102407">MMGDSENRQSPQARNRSRLEPHVYETSLLSIHQERAKYSGCLVGYLLDYRALSTRDLQDAIDRHWHLEGNITVMDKAGPYYIFKLDSLADRDDLLHEGPWNINGALILFRAWQPDLSFHLIDFSMEEMWIQIRGAPLKYMTPAMAVRLGSLLGTVISVDGSTFSHQNLNYLRVRVAIPIFKPLIPGAFLGFEDGDLVWIQFGYERVFKMCFNCGRVGHMMYRWSLSVPQAGIIIRERIHEVHQIPNVAFWIAEVRPLYTRAIKAYTNSNLNRTTNSEILWSQAEQRHVIEMVNGFGARTIFFVRNNLSSSSNFDFIEPFEGRTEGNGPDGTPTVSLNPMDEEAEYLDAVMVEEQNDNLLDHINCETNRSGSHSFRLDADFVIELNSLGPTADPSTRFHSKRVGDNLDNTSPKRPKYWELGQTSHEQMSSNSIEPGCDKDSSGRSNGNLAEPFKPFNVVAIEENEVLGDDMSEGVTNTTLEENAEFFKAENKRFGANWFGLDSHFEYELNNLGLTSFSISYLSRRKRSVDDNAGACSKRSKTDVHATYINGSDHLIGTLFVSNLEAAENDSNGQFRGPEDMSARGSSQELGSGLTSINSLDFLYGQVAKPSGTQMSSNLRKRKCTFENSNVSDSSEGMALSVLNGALRGVGFSGMSIIKVLITFPISSMDFCIATMFTLISSISFRPAITGLETRTAIGIKSGTRVSTRSGFTDQDGINTSFSNAGLVTNAISMDSSSAQSNTRGDEPCLLYDISVGVVSEEAEEFYKISSAEVIENIVDDFLQLLMMEKLNEGKKCRASLKFYNYSYGAINQCKFNIISIFHDTTEAMTNAPHNPLLLPPTTPTKKAKIGSYAGTSSPTNSQKEVSDESAEMQDESDDEDTCSLSKKKKCINARASSFLGGQNLANHLPTTVSYLIQADNY</sequence>
<evidence type="ECO:0000313" key="1">
    <source>
        <dbReference type="EMBL" id="KAH7850883.1"/>
    </source>
</evidence>
<accession>A0ACB7YBC8</accession>
<dbReference type="Proteomes" id="UP000828048">
    <property type="component" value="Chromosome 8"/>
</dbReference>
<reference evidence="1 2" key="1">
    <citation type="journal article" date="2021" name="Hortic Res">
        <title>High-quality reference genome and annotation aids understanding of berry development for evergreen blueberry (Vaccinium darrowii).</title>
        <authorList>
            <person name="Yu J."/>
            <person name="Hulse-Kemp A.M."/>
            <person name="Babiker E."/>
            <person name="Staton M."/>
        </authorList>
    </citation>
    <scope>NUCLEOTIDE SEQUENCE [LARGE SCALE GENOMIC DNA]</scope>
    <source>
        <strain evidence="2">cv. NJ 8807/NJ 8810</strain>
        <tissue evidence="1">Young leaf</tissue>
    </source>
</reference>
<dbReference type="EMBL" id="CM037158">
    <property type="protein sequence ID" value="KAH7850883.1"/>
    <property type="molecule type" value="Genomic_DNA"/>
</dbReference>
<name>A0ACB7YBC8_9ERIC</name>
<evidence type="ECO:0000313" key="2">
    <source>
        <dbReference type="Proteomes" id="UP000828048"/>
    </source>
</evidence>
<gene>
    <name evidence="1" type="ORF">Vadar_004155</name>
</gene>
<proteinExistence type="predicted"/>
<protein>
    <submittedName>
        <fullName evidence="1">Uncharacterized protein</fullName>
    </submittedName>
</protein>
<comment type="caution">
    <text evidence="1">The sequence shown here is derived from an EMBL/GenBank/DDBJ whole genome shotgun (WGS) entry which is preliminary data.</text>
</comment>